<organism evidence="6 7">
    <name type="scientific">Pelagimonas phthalicica</name>
    <dbReference type="NCBI Taxonomy" id="1037362"/>
    <lineage>
        <taxon>Bacteria</taxon>
        <taxon>Pseudomonadati</taxon>
        <taxon>Pseudomonadota</taxon>
        <taxon>Alphaproteobacteria</taxon>
        <taxon>Rhodobacterales</taxon>
        <taxon>Roseobacteraceae</taxon>
        <taxon>Pelagimonas</taxon>
    </lineage>
</organism>
<evidence type="ECO:0000313" key="6">
    <source>
        <dbReference type="EMBL" id="SMX26367.1"/>
    </source>
</evidence>
<dbReference type="CDD" id="cd08432">
    <property type="entry name" value="PBP2_GcdR_TrpI_HvrB_AmpR_like"/>
    <property type="match status" value="1"/>
</dbReference>
<sequence>MRNLPPLNALKAFEASGRHLNFRMAAEELGVTQGAVAQQVRTLESRLKVQLFDRHARGLTLTDEGRRFLPSLTQAFDLIAEASQDLVPGNQTATISATPSFATRWLVPRLGALTADLPDLQVRLDASNSLANFQTDGVDIAIRQGRPPFVGLDHDLLFGAELIAVCHPDLPNKDAPLSQPQDLQAHTLLQDAHGQWPLFLSSVFGDHVPSIKMTRFSQTSLTIDAALAGQGVALTNRAFVANDLENGRLIQPFEHKTVTQDAFYFVAPRRPRQPKIVASLRAWFLSQI</sequence>
<evidence type="ECO:0000256" key="2">
    <source>
        <dbReference type="ARBA" id="ARBA00023015"/>
    </source>
</evidence>
<dbReference type="SUPFAM" id="SSF53850">
    <property type="entry name" value="Periplasmic binding protein-like II"/>
    <property type="match status" value="1"/>
</dbReference>
<dbReference type="InterPro" id="IPR000847">
    <property type="entry name" value="LysR_HTH_N"/>
</dbReference>
<name>A0A238J872_9RHOB</name>
<dbReference type="PANTHER" id="PTHR30537:SF26">
    <property type="entry name" value="GLYCINE CLEAVAGE SYSTEM TRANSCRIPTIONAL ACTIVATOR"/>
    <property type="match status" value="1"/>
</dbReference>
<dbReference type="Pfam" id="PF03466">
    <property type="entry name" value="LysR_substrate"/>
    <property type="match status" value="1"/>
</dbReference>
<dbReference type="AlphaFoldDB" id="A0A238J872"/>
<evidence type="ECO:0000256" key="3">
    <source>
        <dbReference type="ARBA" id="ARBA00023125"/>
    </source>
</evidence>
<dbReference type="OrthoDB" id="7328368at2"/>
<dbReference type="Gene3D" id="3.40.190.10">
    <property type="entry name" value="Periplasmic binding protein-like II"/>
    <property type="match status" value="2"/>
</dbReference>
<evidence type="ECO:0000313" key="7">
    <source>
        <dbReference type="Proteomes" id="UP000225972"/>
    </source>
</evidence>
<dbReference type="InterPro" id="IPR036388">
    <property type="entry name" value="WH-like_DNA-bd_sf"/>
</dbReference>
<dbReference type="InterPro" id="IPR058163">
    <property type="entry name" value="LysR-type_TF_proteobact-type"/>
</dbReference>
<dbReference type="Proteomes" id="UP000225972">
    <property type="component" value="Unassembled WGS sequence"/>
</dbReference>
<dbReference type="PRINTS" id="PR00039">
    <property type="entry name" value="HTHLYSR"/>
</dbReference>
<dbReference type="InterPro" id="IPR036390">
    <property type="entry name" value="WH_DNA-bd_sf"/>
</dbReference>
<dbReference type="GO" id="GO:0043565">
    <property type="term" value="F:sequence-specific DNA binding"/>
    <property type="evidence" value="ECO:0007669"/>
    <property type="project" value="TreeGrafter"/>
</dbReference>
<keyword evidence="2" id="KW-0805">Transcription regulation</keyword>
<dbReference type="GO" id="GO:0003700">
    <property type="term" value="F:DNA-binding transcription factor activity"/>
    <property type="evidence" value="ECO:0007669"/>
    <property type="project" value="InterPro"/>
</dbReference>
<protein>
    <submittedName>
        <fullName evidence="6">Glycine cleavage system transcriptional activator</fullName>
    </submittedName>
</protein>
<dbReference type="Pfam" id="PF00126">
    <property type="entry name" value="HTH_1"/>
    <property type="match status" value="1"/>
</dbReference>
<dbReference type="GO" id="GO:0006351">
    <property type="term" value="P:DNA-templated transcription"/>
    <property type="evidence" value="ECO:0007669"/>
    <property type="project" value="TreeGrafter"/>
</dbReference>
<dbReference type="PROSITE" id="PS50931">
    <property type="entry name" value="HTH_LYSR"/>
    <property type="match status" value="1"/>
</dbReference>
<dbReference type="Gene3D" id="1.10.10.10">
    <property type="entry name" value="Winged helix-like DNA-binding domain superfamily/Winged helix DNA-binding domain"/>
    <property type="match status" value="1"/>
</dbReference>
<evidence type="ECO:0000256" key="1">
    <source>
        <dbReference type="ARBA" id="ARBA00009437"/>
    </source>
</evidence>
<dbReference type="InterPro" id="IPR005119">
    <property type="entry name" value="LysR_subst-bd"/>
</dbReference>
<feature type="domain" description="HTH lysR-type" evidence="5">
    <location>
        <begin position="5"/>
        <end position="62"/>
    </location>
</feature>
<accession>A0A238J872</accession>
<gene>
    <name evidence="6" type="primary">gcvA_4</name>
    <name evidence="6" type="ORF">TRP8649_00442</name>
</gene>
<dbReference type="EMBL" id="FXXP01000001">
    <property type="protein sequence ID" value="SMX26367.1"/>
    <property type="molecule type" value="Genomic_DNA"/>
</dbReference>
<dbReference type="RefSeq" id="WP_099242161.1">
    <property type="nucleotide sequence ID" value="NZ_FXXP01000001.1"/>
</dbReference>
<reference evidence="7" key="1">
    <citation type="submission" date="2017-05" db="EMBL/GenBank/DDBJ databases">
        <authorList>
            <person name="Rodrigo-Torres L."/>
            <person name="Arahal R. D."/>
            <person name="Lucena T."/>
        </authorList>
    </citation>
    <scope>NUCLEOTIDE SEQUENCE [LARGE SCALE GENOMIC DNA]</scope>
    <source>
        <strain evidence="7">CECT 8649</strain>
    </source>
</reference>
<keyword evidence="4" id="KW-0804">Transcription</keyword>
<evidence type="ECO:0000259" key="5">
    <source>
        <dbReference type="PROSITE" id="PS50931"/>
    </source>
</evidence>
<dbReference type="PANTHER" id="PTHR30537">
    <property type="entry name" value="HTH-TYPE TRANSCRIPTIONAL REGULATOR"/>
    <property type="match status" value="1"/>
</dbReference>
<evidence type="ECO:0000256" key="4">
    <source>
        <dbReference type="ARBA" id="ARBA00023163"/>
    </source>
</evidence>
<keyword evidence="3" id="KW-0238">DNA-binding</keyword>
<keyword evidence="7" id="KW-1185">Reference proteome</keyword>
<proteinExistence type="inferred from homology"/>
<comment type="similarity">
    <text evidence="1">Belongs to the LysR transcriptional regulatory family.</text>
</comment>
<dbReference type="SUPFAM" id="SSF46785">
    <property type="entry name" value="Winged helix' DNA-binding domain"/>
    <property type="match status" value="1"/>
</dbReference>
<dbReference type="NCBIfam" id="NF008352">
    <property type="entry name" value="PRK11139.1"/>
    <property type="match status" value="1"/>
</dbReference>
<dbReference type="FunFam" id="1.10.10.10:FF:000001">
    <property type="entry name" value="LysR family transcriptional regulator"/>
    <property type="match status" value="1"/>
</dbReference>